<accession>A0A2A3ZMC8</accession>
<dbReference type="AlphaFoldDB" id="A0A2A3ZMC8"/>
<comment type="caution">
    <text evidence="3">The sequence shown here is derived from an EMBL/GenBank/DDBJ whole genome shotgun (WGS) entry which is preliminary data.</text>
</comment>
<reference evidence="3 4" key="1">
    <citation type="journal article" date="2017" name="Elife">
        <title>Extensive horizontal gene transfer in cheese-associated bacteria.</title>
        <authorList>
            <person name="Bonham K.S."/>
            <person name="Wolfe B.E."/>
            <person name="Dutton R.J."/>
        </authorList>
    </citation>
    <scope>NUCLEOTIDE SEQUENCE [LARGE SCALE GENOMIC DNA]</scope>
    <source>
        <strain evidence="3 4">738_8</strain>
    </source>
</reference>
<gene>
    <name evidence="3" type="ORF">CIK59_15175</name>
</gene>
<dbReference type="InterPro" id="IPR050769">
    <property type="entry name" value="NAT_camello-type"/>
</dbReference>
<dbReference type="Gene3D" id="3.40.630.30">
    <property type="match status" value="1"/>
</dbReference>
<dbReference type="Pfam" id="PF13673">
    <property type="entry name" value="Acetyltransf_10"/>
    <property type="match status" value="1"/>
</dbReference>
<dbReference type="EMBL" id="NRHA01000019">
    <property type="protein sequence ID" value="PCC52707.1"/>
    <property type="molecule type" value="Genomic_DNA"/>
</dbReference>
<dbReference type="InterPro" id="IPR000182">
    <property type="entry name" value="GNAT_dom"/>
</dbReference>
<keyword evidence="1" id="KW-0808">Transferase</keyword>
<dbReference type="PANTHER" id="PTHR13947">
    <property type="entry name" value="GNAT FAMILY N-ACETYLTRANSFERASE"/>
    <property type="match status" value="1"/>
</dbReference>
<dbReference type="PROSITE" id="PS51186">
    <property type="entry name" value="GNAT"/>
    <property type="match status" value="1"/>
</dbReference>
<dbReference type="InterPro" id="IPR016181">
    <property type="entry name" value="Acyl_CoA_acyltransferase"/>
</dbReference>
<protein>
    <recommendedName>
        <fullName evidence="2">N-acetyltransferase domain-containing protein</fullName>
    </recommendedName>
</protein>
<dbReference type="Proteomes" id="UP000217881">
    <property type="component" value="Unassembled WGS sequence"/>
</dbReference>
<dbReference type="GO" id="GO:0008080">
    <property type="term" value="F:N-acetyltransferase activity"/>
    <property type="evidence" value="ECO:0007669"/>
    <property type="project" value="InterPro"/>
</dbReference>
<sequence>MICVYSRRLALMSTPPTLGLRVRAMEMSDLSFVCASMREHLPGGFFAELGDGFLSAYLRTYATSPSGCAFVAEVDGRQVGFLVGSVDREAYRHHVMRADRGRLLRRGILSLALRPSLAIRFAHTRMNRYLRGLRRCSRVGSTSPSDSRLGILSHIAVATDARGAGVGRDLLDSFLTVCSAHKTPRLQLFVDPSNTGARQFYQSNGWTDASQQTDADGRQWNTMEMTLEA</sequence>
<name>A0A2A3ZMC8_BREAU</name>
<evidence type="ECO:0000313" key="4">
    <source>
        <dbReference type="Proteomes" id="UP000217881"/>
    </source>
</evidence>
<dbReference type="SUPFAM" id="SSF55729">
    <property type="entry name" value="Acyl-CoA N-acyltransferases (Nat)"/>
    <property type="match status" value="1"/>
</dbReference>
<evidence type="ECO:0000256" key="1">
    <source>
        <dbReference type="ARBA" id="ARBA00022679"/>
    </source>
</evidence>
<dbReference type="PANTHER" id="PTHR13947:SF37">
    <property type="entry name" value="LD18367P"/>
    <property type="match status" value="1"/>
</dbReference>
<feature type="domain" description="N-acetyltransferase" evidence="2">
    <location>
        <begin position="20"/>
        <end position="228"/>
    </location>
</feature>
<evidence type="ECO:0000259" key="2">
    <source>
        <dbReference type="PROSITE" id="PS51186"/>
    </source>
</evidence>
<proteinExistence type="predicted"/>
<evidence type="ECO:0000313" key="3">
    <source>
        <dbReference type="EMBL" id="PCC52707.1"/>
    </source>
</evidence>
<organism evidence="3 4">
    <name type="scientific">Brevibacterium aurantiacum</name>
    <dbReference type="NCBI Taxonomy" id="273384"/>
    <lineage>
        <taxon>Bacteria</taxon>
        <taxon>Bacillati</taxon>
        <taxon>Actinomycetota</taxon>
        <taxon>Actinomycetes</taxon>
        <taxon>Micrococcales</taxon>
        <taxon>Brevibacteriaceae</taxon>
        <taxon>Brevibacterium</taxon>
    </lineage>
</organism>